<dbReference type="Pfam" id="PF04997">
    <property type="entry name" value="RNA_pol_Rpb1_1"/>
    <property type="match status" value="1"/>
</dbReference>
<accession>A0A1G2MXE3</accession>
<dbReference type="InterPro" id="IPR044893">
    <property type="entry name" value="RNA_pol_Rpb1_clamp_domain"/>
</dbReference>
<dbReference type="Pfam" id="PF00623">
    <property type="entry name" value="RNA_pol_Rpb1_2"/>
    <property type="match status" value="2"/>
</dbReference>
<dbReference type="Pfam" id="PF05000">
    <property type="entry name" value="RNA_pol_Rpb1_4"/>
    <property type="match status" value="1"/>
</dbReference>
<feature type="domain" description="RNA polymerase N-terminal" evidence="9">
    <location>
        <begin position="273"/>
        <end position="558"/>
    </location>
</feature>
<dbReference type="Pfam" id="PF04983">
    <property type="entry name" value="RNA_pol_Rpb1_3"/>
    <property type="match status" value="1"/>
</dbReference>
<dbReference type="InterPro" id="IPR007083">
    <property type="entry name" value="RNA_pol_Rpb1_4"/>
</dbReference>
<dbReference type="PANTHER" id="PTHR19376:SF54">
    <property type="entry name" value="DNA-DIRECTED RNA POLYMERASE SUBUNIT BETA"/>
    <property type="match status" value="1"/>
</dbReference>
<keyword evidence="4 7" id="KW-0479">Metal-binding</keyword>
<feature type="binding site" evidence="7">
    <location>
        <position position="70"/>
    </location>
    <ligand>
        <name>Zn(2+)</name>
        <dbReference type="ChEBI" id="CHEBI:29105"/>
        <label>1</label>
    </ligand>
</feature>
<dbReference type="PANTHER" id="PTHR19376">
    <property type="entry name" value="DNA-DIRECTED RNA POLYMERASE"/>
    <property type="match status" value="1"/>
</dbReference>
<keyword evidence="7" id="KW-0862">Zinc</keyword>
<comment type="cofactor">
    <cofactor evidence="7">
        <name>Zn(2+)</name>
        <dbReference type="ChEBI" id="CHEBI:29105"/>
    </cofactor>
    <text evidence="7">Binds 2 Zn(2+) ions per subunit.</text>
</comment>
<feature type="binding site" evidence="7">
    <location>
        <position position="83"/>
    </location>
    <ligand>
        <name>Zn(2+)</name>
        <dbReference type="ChEBI" id="CHEBI:29105"/>
        <label>1</label>
    </ligand>
</feature>
<dbReference type="GO" id="GO:0000287">
    <property type="term" value="F:magnesium ion binding"/>
    <property type="evidence" value="ECO:0007669"/>
    <property type="project" value="UniProtKB-UniRule"/>
</dbReference>
<dbReference type="InterPro" id="IPR007081">
    <property type="entry name" value="RNA_pol_Rpb1_5"/>
</dbReference>
<dbReference type="SMART" id="SM00663">
    <property type="entry name" value="RPOLA_N"/>
    <property type="match status" value="1"/>
</dbReference>
<dbReference type="InterPro" id="IPR007066">
    <property type="entry name" value="RNA_pol_Rpb1_3"/>
</dbReference>
<feature type="binding site" evidence="7">
    <location>
        <position position="910"/>
    </location>
    <ligand>
        <name>Zn(2+)</name>
        <dbReference type="ChEBI" id="CHEBI:29105"/>
        <label>2</label>
    </ligand>
</feature>
<comment type="catalytic activity">
    <reaction evidence="6 7 8">
        <text>RNA(n) + a ribonucleoside 5'-triphosphate = RNA(n+1) + diphosphate</text>
        <dbReference type="Rhea" id="RHEA:21248"/>
        <dbReference type="Rhea" id="RHEA-COMP:14527"/>
        <dbReference type="Rhea" id="RHEA-COMP:17342"/>
        <dbReference type="ChEBI" id="CHEBI:33019"/>
        <dbReference type="ChEBI" id="CHEBI:61557"/>
        <dbReference type="ChEBI" id="CHEBI:140395"/>
        <dbReference type="EC" id="2.7.7.6"/>
    </reaction>
</comment>
<dbReference type="GO" id="GO:0000428">
    <property type="term" value="C:DNA-directed RNA polymerase complex"/>
    <property type="evidence" value="ECO:0007669"/>
    <property type="project" value="UniProtKB-KW"/>
</dbReference>
<evidence type="ECO:0000259" key="9">
    <source>
        <dbReference type="SMART" id="SM00663"/>
    </source>
</evidence>
<evidence type="ECO:0000256" key="6">
    <source>
        <dbReference type="ARBA" id="ARBA00048552"/>
    </source>
</evidence>
<comment type="function">
    <text evidence="7 8">DNA-dependent RNA polymerase catalyzes the transcription of DNA into RNA using the four ribonucleoside triphosphates as substrates.</text>
</comment>
<name>A0A1G2MXE3_9BACT</name>
<dbReference type="Gene3D" id="1.10.132.30">
    <property type="match status" value="1"/>
</dbReference>
<dbReference type="InterPro" id="IPR012754">
    <property type="entry name" value="DNA-dir_RpoC_beta_prime_bact"/>
</dbReference>
<dbReference type="Gene3D" id="4.10.860.120">
    <property type="entry name" value="RNA polymerase II, clamp domain"/>
    <property type="match status" value="1"/>
</dbReference>
<dbReference type="Gene3D" id="1.10.40.90">
    <property type="match status" value="1"/>
</dbReference>
<keyword evidence="2 7" id="KW-0808">Transferase</keyword>
<dbReference type="InterPro" id="IPR038120">
    <property type="entry name" value="Rpb1_funnel_sf"/>
</dbReference>
<dbReference type="Pfam" id="PF04998">
    <property type="entry name" value="RNA_pol_Rpb1_5"/>
    <property type="match status" value="1"/>
</dbReference>
<gene>
    <name evidence="7" type="primary">rpoC</name>
    <name evidence="10" type="ORF">A3D56_01475</name>
</gene>
<protein>
    <recommendedName>
        <fullName evidence="7">DNA-directed RNA polymerase subunit beta'</fullName>
        <shortName evidence="7">RNAP subunit beta'</shortName>
        <ecNumber evidence="7">2.7.7.6</ecNumber>
    </recommendedName>
    <alternativeName>
        <fullName evidence="7">RNA polymerase subunit beta'</fullName>
    </alternativeName>
    <alternativeName>
        <fullName evidence="7">Transcriptase subunit beta'</fullName>
    </alternativeName>
</protein>
<sequence length="1235" mass="137071">MIYNKQKTSVNVNNFDSIVLRLASPDRILEWSSGEVTKPETINYRTQRSEKNGLFDEKIFGPEKDFECYCGKYRGIRYKGIICEKCGVEITRAIVRRERMGHIELATPVSHIWHLRSTPSRMGLILGMPAADLEKVIYFAGYIVTRVFEEERGRILKDIDSEYKTKLKSSADDKTKDALKELMLNAKRDIESIHEGRVLDEVEYHTYSIKYGSLFEAGIGAEAIYDIFKTLDLKKLIENLEVDLEKAGALDREKITKRLSLVRSMNQNTLRPEWMFLTRIPVIPPALRPMVPLDGGRYATSDVNDLYRRVINRNNRLRKLLEIKAPDVILRNEKRILQEAVDSLIDNSIRHGNASAGAISQAQRRPLKSLSDNLKGKRGLFRSNLLGKRVDYSGRSVIVVGPNLKLHECGMPKHMALELFRPFVISKLLERELAYNIRGAGRLIEEGIPEVWAILEEVITGKYVLLNRAPTLHRLGIQAFQPVLIEGDAIQVHPLVCTAFNADFDGDQMAVHVPLGEEAQLEARLVMASDKNVLKPGSGDPIVSAKLLDIILGCYWMTKLIPGRLGEGKYFADPNSAITAVDFGAIDFRAKIKVIGTDVSKYKEFEGKVFETTAGRLLFNNVLPSDYPYINKEIDKKTMSGIVDDLISRYGIENIPDILDRVKVFGFKYATYSGTTWGIDDVVVPKGKYETIKEAKVKSEQITSQYDQGLLSVDERIRKNIEVWHGAKNDVEKLIPEALDPAGSVYDLWKSGARGSLSQITQMVGMKGLIATTAGDTIEFPILSSMKEGLTPIEYFITTHGSRKGLTDTALNTAKAGYLTRRLFDVAQDAIVTEQDCGTKESVFITNKSVTGMDISIAKSVRGRTVAEDVVLEKTGKVLFKKGHLLSKAEALSLEKSGVVSLKVRSPLNCKTLQGVCATCYGFDPGKDRKVDLGEAVGTVAAQAIGEPGTQLTMRTFHAGGTASVGGDITQGLPRVEEVFEKRKPKNPAAVSHTDGVITGIKDLGKEKVITVLPELGEKGKGKKAEIEYAVSFSRTPLFKVGDAVKKGDLITDGSADIDEYFKFAGKERTQNYIIDEVSKLYELQGETVARKHIEIIVRQMFSRRRVKDAGGTELSAGDVVDLFQLDVANSKAKEKDLEEAKVDLSVMGITEVSLSRKSFLSAASFQHTTRVLINASVRGYVDHLVGLKENVIIGRLIPAGTGFPGSPKHELIRQLHEKERQALLESDIVGKELA</sequence>
<feature type="binding site" evidence="7">
    <location>
        <position position="68"/>
    </location>
    <ligand>
        <name>Zn(2+)</name>
        <dbReference type="ChEBI" id="CHEBI:29105"/>
        <label>1</label>
    </ligand>
</feature>
<evidence type="ECO:0000256" key="4">
    <source>
        <dbReference type="ARBA" id="ARBA00022723"/>
    </source>
</evidence>
<keyword evidence="3 7" id="KW-0548">Nucleotidyltransferase</keyword>
<dbReference type="InterPro" id="IPR000722">
    <property type="entry name" value="RNA_pol_asu"/>
</dbReference>
<keyword evidence="1 7" id="KW-0240">DNA-directed RNA polymerase</keyword>
<dbReference type="GO" id="GO:0003899">
    <property type="term" value="F:DNA-directed RNA polymerase activity"/>
    <property type="evidence" value="ECO:0007669"/>
    <property type="project" value="UniProtKB-UniRule"/>
</dbReference>
<comment type="subunit">
    <text evidence="7">The RNAP catalytic core consists of 2 alpha, 1 beta, 1 beta' and 1 omega subunit. When a sigma factor is associated with the core the holoenzyme is formed, which can initiate transcription.</text>
</comment>
<reference evidence="10 11" key="1">
    <citation type="journal article" date="2016" name="Nat. Commun.">
        <title>Thousands of microbial genomes shed light on interconnected biogeochemical processes in an aquifer system.</title>
        <authorList>
            <person name="Anantharaman K."/>
            <person name="Brown C.T."/>
            <person name="Hug L.A."/>
            <person name="Sharon I."/>
            <person name="Castelle C.J."/>
            <person name="Probst A.J."/>
            <person name="Thomas B.C."/>
            <person name="Singh A."/>
            <person name="Wilkins M.J."/>
            <person name="Karaoz U."/>
            <person name="Brodie E.L."/>
            <person name="Williams K.H."/>
            <person name="Hubbard S.S."/>
            <person name="Banfield J.F."/>
        </authorList>
    </citation>
    <scope>NUCLEOTIDE SEQUENCE [LARGE SCALE GENOMIC DNA]</scope>
</reference>
<dbReference type="Gene3D" id="1.10.150.390">
    <property type="match status" value="1"/>
</dbReference>
<dbReference type="Gene3D" id="2.40.40.20">
    <property type="match status" value="1"/>
</dbReference>
<dbReference type="InterPro" id="IPR006592">
    <property type="entry name" value="RNA_pol_N"/>
</dbReference>
<dbReference type="HAMAP" id="MF_01322">
    <property type="entry name" value="RNApol_bact_RpoC"/>
    <property type="match status" value="1"/>
</dbReference>
<dbReference type="GO" id="GO:0003677">
    <property type="term" value="F:DNA binding"/>
    <property type="evidence" value="ECO:0007669"/>
    <property type="project" value="UniProtKB-UniRule"/>
</dbReference>
<evidence type="ECO:0000313" key="10">
    <source>
        <dbReference type="EMBL" id="OHA27869.1"/>
    </source>
</evidence>
<dbReference type="NCBIfam" id="TIGR02386">
    <property type="entry name" value="rpoC_TIGR"/>
    <property type="match status" value="1"/>
</dbReference>
<dbReference type="Gene3D" id="1.10.274.100">
    <property type="entry name" value="RNA polymerase Rpb1, domain 3"/>
    <property type="match status" value="1"/>
</dbReference>
<dbReference type="InterPro" id="IPR007080">
    <property type="entry name" value="RNA_pol_Rpb1_1"/>
</dbReference>
<dbReference type="EC" id="2.7.7.6" evidence="7"/>
<feature type="binding site" evidence="7">
    <location>
        <position position="86"/>
    </location>
    <ligand>
        <name>Zn(2+)</name>
        <dbReference type="ChEBI" id="CHEBI:29105"/>
        <label>1</label>
    </ligand>
</feature>
<dbReference type="CDD" id="cd02655">
    <property type="entry name" value="RNAP_beta'_C"/>
    <property type="match status" value="1"/>
</dbReference>
<dbReference type="InterPro" id="IPR042102">
    <property type="entry name" value="RNA_pol_Rpb1_3_sf"/>
</dbReference>
<dbReference type="GO" id="GO:0006351">
    <property type="term" value="P:DNA-templated transcription"/>
    <property type="evidence" value="ECO:0007669"/>
    <property type="project" value="UniProtKB-UniRule"/>
</dbReference>
<evidence type="ECO:0000256" key="5">
    <source>
        <dbReference type="ARBA" id="ARBA00023163"/>
    </source>
</evidence>
<feature type="binding site" evidence="7">
    <location>
        <position position="505"/>
    </location>
    <ligand>
        <name>Mg(2+)</name>
        <dbReference type="ChEBI" id="CHEBI:18420"/>
    </ligand>
</feature>
<keyword evidence="7" id="KW-0460">Magnesium</keyword>
<feature type="binding site" evidence="7">
    <location>
        <position position="837"/>
    </location>
    <ligand>
        <name>Zn(2+)</name>
        <dbReference type="ChEBI" id="CHEBI:29105"/>
        <label>2</label>
    </ligand>
</feature>
<comment type="caution">
    <text evidence="10">The sequence shown here is derived from an EMBL/GenBank/DDBJ whole genome shotgun (WGS) entry which is preliminary data.</text>
</comment>
<proteinExistence type="inferred from homology"/>
<evidence type="ECO:0000256" key="3">
    <source>
        <dbReference type="ARBA" id="ARBA00022695"/>
    </source>
</evidence>
<dbReference type="CDD" id="cd01609">
    <property type="entry name" value="RNAP_beta'_N"/>
    <property type="match status" value="1"/>
</dbReference>
<feature type="binding site" evidence="7">
    <location>
        <position position="507"/>
    </location>
    <ligand>
        <name>Mg(2+)</name>
        <dbReference type="ChEBI" id="CHEBI:18420"/>
    </ligand>
</feature>
<dbReference type="InterPro" id="IPR045867">
    <property type="entry name" value="DNA-dir_RpoC_beta_prime"/>
</dbReference>
<feature type="binding site" evidence="7">
    <location>
        <position position="920"/>
    </location>
    <ligand>
        <name>Zn(2+)</name>
        <dbReference type="ChEBI" id="CHEBI:29105"/>
        <label>2</label>
    </ligand>
</feature>
<feature type="binding site" evidence="7">
    <location>
        <position position="503"/>
    </location>
    <ligand>
        <name>Mg(2+)</name>
        <dbReference type="ChEBI" id="CHEBI:18420"/>
    </ligand>
</feature>
<dbReference type="SUPFAM" id="SSF64484">
    <property type="entry name" value="beta and beta-prime subunits of DNA dependent RNA-polymerase"/>
    <property type="match status" value="1"/>
</dbReference>
<evidence type="ECO:0000256" key="8">
    <source>
        <dbReference type="RuleBase" id="RU004279"/>
    </source>
</evidence>
<evidence type="ECO:0000256" key="7">
    <source>
        <dbReference type="HAMAP-Rule" id="MF_01322"/>
    </source>
</evidence>
<keyword evidence="5 7" id="KW-0804">Transcription</keyword>
<organism evidence="10 11">
    <name type="scientific">Candidatus Taylorbacteria bacterium RIFCSPHIGHO2_02_FULL_45_35</name>
    <dbReference type="NCBI Taxonomy" id="1802311"/>
    <lineage>
        <taxon>Bacteria</taxon>
        <taxon>Candidatus Tayloriibacteriota</taxon>
    </lineage>
</organism>
<evidence type="ECO:0000256" key="1">
    <source>
        <dbReference type="ARBA" id="ARBA00022478"/>
    </source>
</evidence>
<evidence type="ECO:0000313" key="11">
    <source>
        <dbReference type="Proteomes" id="UP000177943"/>
    </source>
</evidence>
<dbReference type="Gene3D" id="1.10.1790.20">
    <property type="match status" value="1"/>
</dbReference>
<dbReference type="AlphaFoldDB" id="A0A1G2MXE3"/>
<dbReference type="Gene3D" id="2.40.50.100">
    <property type="match status" value="1"/>
</dbReference>
<evidence type="ECO:0000256" key="2">
    <source>
        <dbReference type="ARBA" id="ARBA00022679"/>
    </source>
</evidence>
<dbReference type="EMBL" id="MHRP01000004">
    <property type="protein sequence ID" value="OHA27869.1"/>
    <property type="molecule type" value="Genomic_DNA"/>
</dbReference>
<comment type="similarity">
    <text evidence="7 8">Belongs to the RNA polymerase beta' chain family.</text>
</comment>
<dbReference type="Proteomes" id="UP000177943">
    <property type="component" value="Unassembled WGS sequence"/>
</dbReference>
<comment type="cofactor">
    <cofactor evidence="7">
        <name>Mg(2+)</name>
        <dbReference type="ChEBI" id="CHEBI:18420"/>
    </cofactor>
    <text evidence="7">Binds 1 Mg(2+) ion per subunit.</text>
</comment>
<dbReference type="GO" id="GO:0008270">
    <property type="term" value="F:zinc ion binding"/>
    <property type="evidence" value="ECO:0007669"/>
    <property type="project" value="UniProtKB-UniRule"/>
</dbReference>
<feature type="binding site" evidence="7">
    <location>
        <position position="917"/>
    </location>
    <ligand>
        <name>Zn(2+)</name>
        <dbReference type="ChEBI" id="CHEBI:29105"/>
        <label>2</label>
    </ligand>
</feature>